<evidence type="ECO:0000259" key="3">
    <source>
        <dbReference type="SMART" id="SM00822"/>
    </source>
</evidence>
<dbReference type="FunFam" id="3.40.50.720:FF:000084">
    <property type="entry name" value="Short-chain dehydrogenase reductase"/>
    <property type="match status" value="1"/>
</dbReference>
<proteinExistence type="inferred from homology"/>
<dbReference type="InterPro" id="IPR057326">
    <property type="entry name" value="KR_dom"/>
</dbReference>
<dbReference type="GO" id="GO:0006633">
    <property type="term" value="P:fatty acid biosynthetic process"/>
    <property type="evidence" value="ECO:0007669"/>
    <property type="project" value="TreeGrafter"/>
</dbReference>
<reference evidence="4" key="2">
    <citation type="submission" date="2024-10" db="UniProtKB">
        <authorList>
            <consortium name="EnsemblProtists"/>
        </authorList>
    </citation>
    <scope>IDENTIFICATION</scope>
</reference>
<dbReference type="GeneID" id="17275613"/>
<dbReference type="PRINTS" id="PR00081">
    <property type="entry name" value="GDHRDH"/>
</dbReference>
<sequence>MVAITQPLSSPTLSARGRNYLITGGTQGLGFEIATQLKACGAAKVAVIARNAERGTKAVERLQAAAGVQEPFEAFFVEADLSDATGPGKAVALALAAMGAIDGVVNAAATTARGNLASTTAEDWDAMMACNARAPFLITQAATRHMIEKGIRGSIVNISSVAGKGGAPFLMAYSVSKAAASALTRNNAAELAPHGIRVNCVEMGWCATDNEDALQRSVKGDDWLQQADASQPLGRILRPADVAATVCFLLSDASLMMTGNVVDLHPEYSSGMISRLADEAAGGR</sequence>
<dbReference type="EnsemblProtists" id="EOD30341">
    <property type="protein sequence ID" value="EOD30341"/>
    <property type="gene ID" value="EMIHUDRAFT_233028"/>
</dbReference>
<dbReference type="GO" id="GO:0048038">
    <property type="term" value="F:quinone binding"/>
    <property type="evidence" value="ECO:0007669"/>
    <property type="project" value="TreeGrafter"/>
</dbReference>
<dbReference type="HOGENOM" id="CLU_010194_1_3_1"/>
<dbReference type="GeneID" id="17271222"/>
<dbReference type="SMART" id="SM00822">
    <property type="entry name" value="PKS_KR"/>
    <property type="match status" value="1"/>
</dbReference>
<dbReference type="KEGG" id="ehx:EMIHUDRAFT_64723"/>
<evidence type="ECO:0000313" key="4">
    <source>
        <dbReference type="EnsemblProtists" id="EOD30341"/>
    </source>
</evidence>
<dbReference type="GO" id="GO:0016616">
    <property type="term" value="F:oxidoreductase activity, acting on the CH-OH group of donors, NAD or NADP as acceptor"/>
    <property type="evidence" value="ECO:0007669"/>
    <property type="project" value="UniProtKB-ARBA"/>
</dbReference>
<dbReference type="Pfam" id="PF13561">
    <property type="entry name" value="adh_short_C2"/>
    <property type="match status" value="1"/>
</dbReference>
<dbReference type="OMA" id="YELVHQC"/>
<dbReference type="CDD" id="cd05233">
    <property type="entry name" value="SDR_c"/>
    <property type="match status" value="1"/>
</dbReference>
<dbReference type="RefSeq" id="XP_005782770.1">
    <property type="nucleotide sequence ID" value="XM_005782713.1"/>
</dbReference>
<evidence type="ECO:0000256" key="2">
    <source>
        <dbReference type="ARBA" id="ARBA00023002"/>
    </source>
</evidence>
<dbReference type="eggNOG" id="KOG0725">
    <property type="taxonomic scope" value="Eukaryota"/>
</dbReference>
<protein>
    <recommendedName>
        <fullName evidence="3">Ketoreductase domain-containing protein</fullName>
    </recommendedName>
</protein>
<dbReference type="EnsemblProtists" id="EOD25677">
    <property type="protein sequence ID" value="EOD25677"/>
    <property type="gene ID" value="EMIHUDRAFT_64723"/>
</dbReference>
<dbReference type="Gene3D" id="3.40.50.720">
    <property type="entry name" value="NAD(P)-binding Rossmann-like Domain"/>
    <property type="match status" value="1"/>
</dbReference>
<keyword evidence="2" id="KW-0560">Oxidoreductase</keyword>
<dbReference type="KEGG" id="ehx:EMIHUDRAFT_233028"/>
<comment type="similarity">
    <text evidence="1">Belongs to the short-chain dehydrogenases/reductases (SDR) family.</text>
</comment>
<keyword evidence="5" id="KW-1185">Reference proteome</keyword>
<accession>A0A0D3K3K6</accession>
<dbReference type="InterPro" id="IPR036291">
    <property type="entry name" value="NAD(P)-bd_dom_sf"/>
</dbReference>
<dbReference type="Proteomes" id="UP000013827">
    <property type="component" value="Unassembled WGS sequence"/>
</dbReference>
<dbReference type="NCBIfam" id="NF004847">
    <property type="entry name" value="PRK06198.1"/>
    <property type="match status" value="1"/>
</dbReference>
<dbReference type="STRING" id="2903.R1CSP3"/>
<dbReference type="SUPFAM" id="SSF51735">
    <property type="entry name" value="NAD(P)-binding Rossmann-fold domains"/>
    <property type="match status" value="1"/>
</dbReference>
<dbReference type="PANTHER" id="PTHR42760:SF133">
    <property type="entry name" value="3-OXOACYL-[ACYL-CARRIER-PROTEIN] REDUCTASE"/>
    <property type="match status" value="1"/>
</dbReference>
<dbReference type="RefSeq" id="XP_005778106.1">
    <property type="nucleotide sequence ID" value="XM_005778049.1"/>
</dbReference>
<organism evidence="4 5">
    <name type="scientific">Emiliania huxleyi (strain CCMP1516)</name>
    <dbReference type="NCBI Taxonomy" id="280463"/>
    <lineage>
        <taxon>Eukaryota</taxon>
        <taxon>Haptista</taxon>
        <taxon>Haptophyta</taxon>
        <taxon>Prymnesiophyceae</taxon>
        <taxon>Isochrysidales</taxon>
        <taxon>Noelaerhabdaceae</taxon>
        <taxon>Emiliania</taxon>
    </lineage>
</organism>
<dbReference type="PaxDb" id="2903-EOD25677"/>
<name>A0A0D3K3K6_EMIH1</name>
<evidence type="ECO:0000313" key="5">
    <source>
        <dbReference type="Proteomes" id="UP000013827"/>
    </source>
</evidence>
<dbReference type="AlphaFoldDB" id="A0A0D3K3K6"/>
<dbReference type="PRINTS" id="PR00080">
    <property type="entry name" value="SDRFAMILY"/>
</dbReference>
<dbReference type="InterPro" id="IPR002347">
    <property type="entry name" value="SDR_fam"/>
</dbReference>
<dbReference type="PANTHER" id="PTHR42760">
    <property type="entry name" value="SHORT-CHAIN DEHYDROGENASES/REDUCTASES FAMILY MEMBER"/>
    <property type="match status" value="1"/>
</dbReference>
<reference evidence="5" key="1">
    <citation type="journal article" date="2013" name="Nature">
        <title>Pan genome of the phytoplankton Emiliania underpins its global distribution.</title>
        <authorList>
            <person name="Read B.A."/>
            <person name="Kegel J."/>
            <person name="Klute M.J."/>
            <person name="Kuo A."/>
            <person name="Lefebvre S.C."/>
            <person name="Maumus F."/>
            <person name="Mayer C."/>
            <person name="Miller J."/>
            <person name="Monier A."/>
            <person name="Salamov A."/>
            <person name="Young J."/>
            <person name="Aguilar M."/>
            <person name="Claverie J.M."/>
            <person name="Frickenhaus S."/>
            <person name="Gonzalez K."/>
            <person name="Herman E.K."/>
            <person name="Lin Y.C."/>
            <person name="Napier J."/>
            <person name="Ogata H."/>
            <person name="Sarno A.F."/>
            <person name="Shmutz J."/>
            <person name="Schroeder D."/>
            <person name="de Vargas C."/>
            <person name="Verret F."/>
            <person name="von Dassow P."/>
            <person name="Valentin K."/>
            <person name="Van de Peer Y."/>
            <person name="Wheeler G."/>
            <person name="Dacks J.B."/>
            <person name="Delwiche C.F."/>
            <person name="Dyhrman S.T."/>
            <person name="Glockner G."/>
            <person name="John U."/>
            <person name="Richards T."/>
            <person name="Worden A.Z."/>
            <person name="Zhang X."/>
            <person name="Grigoriev I.V."/>
            <person name="Allen A.E."/>
            <person name="Bidle K."/>
            <person name="Borodovsky M."/>
            <person name="Bowler C."/>
            <person name="Brownlee C."/>
            <person name="Cock J.M."/>
            <person name="Elias M."/>
            <person name="Gladyshev V.N."/>
            <person name="Groth M."/>
            <person name="Guda C."/>
            <person name="Hadaegh A."/>
            <person name="Iglesias-Rodriguez M.D."/>
            <person name="Jenkins J."/>
            <person name="Jones B.M."/>
            <person name="Lawson T."/>
            <person name="Leese F."/>
            <person name="Lindquist E."/>
            <person name="Lobanov A."/>
            <person name="Lomsadze A."/>
            <person name="Malik S.B."/>
            <person name="Marsh M.E."/>
            <person name="Mackinder L."/>
            <person name="Mock T."/>
            <person name="Mueller-Roeber B."/>
            <person name="Pagarete A."/>
            <person name="Parker M."/>
            <person name="Probert I."/>
            <person name="Quesneville H."/>
            <person name="Raines C."/>
            <person name="Rensing S.A."/>
            <person name="Riano-Pachon D.M."/>
            <person name="Richier S."/>
            <person name="Rokitta S."/>
            <person name="Shiraiwa Y."/>
            <person name="Soanes D.M."/>
            <person name="van der Giezen M."/>
            <person name="Wahlund T.M."/>
            <person name="Williams B."/>
            <person name="Wilson W."/>
            <person name="Wolfe G."/>
            <person name="Wurch L.L."/>
        </authorList>
    </citation>
    <scope>NUCLEOTIDE SEQUENCE</scope>
</reference>
<evidence type="ECO:0000256" key="1">
    <source>
        <dbReference type="ARBA" id="ARBA00006484"/>
    </source>
</evidence>
<feature type="domain" description="Ketoreductase" evidence="3">
    <location>
        <begin position="18"/>
        <end position="205"/>
    </location>
</feature>